<accession>A0A433DDW1</accession>
<comment type="caution">
    <text evidence="1">The sequence shown here is derived from an EMBL/GenBank/DDBJ whole genome shotgun (WGS) entry which is preliminary data.</text>
</comment>
<keyword evidence="2" id="KW-1185">Reference proteome</keyword>
<evidence type="ECO:0000313" key="1">
    <source>
        <dbReference type="EMBL" id="RUP49033.1"/>
    </source>
</evidence>
<proteinExistence type="predicted"/>
<organism evidence="1 2">
    <name type="scientific">Jimgerdemannia flammicorona</name>
    <dbReference type="NCBI Taxonomy" id="994334"/>
    <lineage>
        <taxon>Eukaryota</taxon>
        <taxon>Fungi</taxon>
        <taxon>Fungi incertae sedis</taxon>
        <taxon>Mucoromycota</taxon>
        <taxon>Mucoromycotina</taxon>
        <taxon>Endogonomycetes</taxon>
        <taxon>Endogonales</taxon>
        <taxon>Endogonaceae</taxon>
        <taxon>Jimgerdemannia</taxon>
    </lineage>
</organism>
<dbReference type="Proteomes" id="UP000268093">
    <property type="component" value="Unassembled WGS sequence"/>
</dbReference>
<dbReference type="AlphaFoldDB" id="A0A433DDW1"/>
<evidence type="ECO:0000313" key="2">
    <source>
        <dbReference type="Proteomes" id="UP000268093"/>
    </source>
</evidence>
<reference evidence="1 2" key="1">
    <citation type="journal article" date="2018" name="New Phytol.">
        <title>Phylogenomics of Endogonaceae and evolution of mycorrhizas within Mucoromycota.</title>
        <authorList>
            <person name="Chang Y."/>
            <person name="Desiro A."/>
            <person name="Na H."/>
            <person name="Sandor L."/>
            <person name="Lipzen A."/>
            <person name="Clum A."/>
            <person name="Barry K."/>
            <person name="Grigoriev I.V."/>
            <person name="Martin F.M."/>
            <person name="Stajich J.E."/>
            <person name="Smith M.E."/>
            <person name="Bonito G."/>
            <person name="Spatafora J.W."/>
        </authorList>
    </citation>
    <scope>NUCLEOTIDE SEQUENCE [LARGE SCALE GENOMIC DNA]</scope>
    <source>
        <strain evidence="1 2">GMNB39</strain>
    </source>
</reference>
<protein>
    <submittedName>
        <fullName evidence="1">Uncharacterized protein</fullName>
    </submittedName>
</protein>
<gene>
    <name evidence="1" type="ORF">BC936DRAFT_143433</name>
</gene>
<sequence length="256" mass="28795">MEDGMSAWVSVGSYVRIWREKTKSVIGEVEYVWLWYVSIPANSAFKFPPLSLSPPTPSDAQEPSTCKTDQAPQKLFPIDEIIDIFPETPIKRHVHIIVQAPEIEQTVQCRATYGRSSSAFRWMMSPKLITMTSLKAQLRLCFAFPDGTEDTNITISQDLGKSNETTVLFRITMTPGCVLSGAEQRERCCVRGRHRPLFGLTASCSMELSRFQAKVTDVSPTHLDFVIEDIMRKHKSTINILSQRVQSSSLQCCGTL</sequence>
<dbReference type="EMBL" id="RBNI01002687">
    <property type="protein sequence ID" value="RUP49033.1"/>
    <property type="molecule type" value="Genomic_DNA"/>
</dbReference>
<name>A0A433DDW1_9FUNG</name>
<dbReference type="OrthoDB" id="2367591at2759"/>